<evidence type="ECO:0000313" key="1">
    <source>
        <dbReference type="EMBL" id="KAF5216526.1"/>
    </source>
</evidence>
<sequence length="351" mass="38873">MNFELANGPAQATRITHRNVSSPDVTAYCALRISHLKSAPYIDSDHCLISYLVGMDDGIPRLANTPPRRKKSTFALSKADWPAFTSLCETLLATATTWLDICRGILRAAERHTPCGSRESPKTMWTNKMEQAESAAGAAHKAHTSPHQETAYFEPNVPEEREERNQALRRCFTMLLEARVEKLGAPSIPSWRYLRGMAAPHPHPLESVVLRNYLGCICAISRLQGYPLVRHFLRVSRATLPCTAAAAAARRTPLPPGDWEMDWPFTPCELGVAICDFSLGSAPGHDNMLNEFLHHLVPVARGTLRTMIHSSFANGSLPGSWEIEVNIRISNLGRAHAAQRVTDPSRCSLCY</sequence>
<accession>A0A7J6XQP8</accession>
<dbReference type="Proteomes" id="UP000583944">
    <property type="component" value="Unassembled WGS sequence"/>
</dbReference>
<protein>
    <submittedName>
        <fullName evidence="1">Uncharacterized protein</fullName>
    </submittedName>
</protein>
<name>A0A7J6XQP8_TRYCR</name>
<gene>
    <name evidence="1" type="ORF">ECC02_010687</name>
</gene>
<dbReference type="AlphaFoldDB" id="A0A7J6XQP8"/>
<dbReference type="VEuPathDB" id="TriTrypDB:ECC02_010687"/>
<proteinExistence type="predicted"/>
<dbReference type="EMBL" id="JABDHM010000196">
    <property type="protein sequence ID" value="KAF5216526.1"/>
    <property type="molecule type" value="Genomic_DNA"/>
</dbReference>
<evidence type="ECO:0000313" key="2">
    <source>
        <dbReference type="Proteomes" id="UP000583944"/>
    </source>
</evidence>
<reference evidence="1 2" key="1">
    <citation type="journal article" date="2019" name="Genome Biol. Evol.">
        <title>Nanopore Sequencing Significantly Improves Genome Assembly of the Protozoan Parasite Trypanosoma cruzi.</title>
        <authorList>
            <person name="Diaz-Viraque F."/>
            <person name="Pita S."/>
            <person name="Greif G."/>
            <person name="de Souza R.C.M."/>
            <person name="Iraola G."/>
            <person name="Robello C."/>
        </authorList>
    </citation>
    <scope>NUCLEOTIDE SEQUENCE [LARGE SCALE GENOMIC DNA]</scope>
    <source>
        <strain evidence="1 2">Berenice</strain>
    </source>
</reference>
<organism evidence="1 2">
    <name type="scientific">Trypanosoma cruzi</name>
    <dbReference type="NCBI Taxonomy" id="5693"/>
    <lineage>
        <taxon>Eukaryota</taxon>
        <taxon>Discoba</taxon>
        <taxon>Euglenozoa</taxon>
        <taxon>Kinetoplastea</taxon>
        <taxon>Metakinetoplastina</taxon>
        <taxon>Trypanosomatida</taxon>
        <taxon>Trypanosomatidae</taxon>
        <taxon>Trypanosoma</taxon>
        <taxon>Schizotrypanum</taxon>
    </lineage>
</organism>
<comment type="caution">
    <text evidence="1">The sequence shown here is derived from an EMBL/GenBank/DDBJ whole genome shotgun (WGS) entry which is preliminary data.</text>
</comment>